<organism evidence="2 3">
    <name type="scientific">Pseudomonas syringae pv. aptata</name>
    <dbReference type="NCBI Taxonomy" id="83167"/>
    <lineage>
        <taxon>Bacteria</taxon>
        <taxon>Pseudomonadati</taxon>
        <taxon>Pseudomonadota</taxon>
        <taxon>Gammaproteobacteria</taxon>
        <taxon>Pseudomonadales</taxon>
        <taxon>Pseudomonadaceae</taxon>
        <taxon>Pseudomonas</taxon>
        <taxon>Pseudomonas syringae</taxon>
    </lineage>
</organism>
<evidence type="ECO:0000313" key="3">
    <source>
        <dbReference type="Proteomes" id="UP000274315"/>
    </source>
</evidence>
<comment type="caution">
    <text evidence="2">The sequence shown here is derived from an EMBL/GenBank/DDBJ whole genome shotgun (WGS) entry which is preliminary data.</text>
</comment>
<dbReference type="InterPro" id="IPR005546">
    <property type="entry name" value="Autotransporte_beta"/>
</dbReference>
<gene>
    <name evidence="2" type="ORF">ALP24_04128</name>
</gene>
<sequence>MGVQGKFQVTPSTQVWGEVAHEREFETDQQDVTMALNSVQSVGFTLQGYTPQRDLNRATLGVSQKLTQDLTLRGNYNWRKNDDVTQQGVNVALSLSF</sequence>
<dbReference type="AlphaFoldDB" id="A0A3M5X527"/>
<dbReference type="EMBL" id="RBUF01000144">
    <property type="protein sequence ID" value="RMU76873.1"/>
    <property type="molecule type" value="Genomic_DNA"/>
</dbReference>
<evidence type="ECO:0000259" key="1">
    <source>
        <dbReference type="Pfam" id="PF03797"/>
    </source>
</evidence>
<accession>A0A3M5X527</accession>
<dbReference type="Gene3D" id="2.40.128.130">
    <property type="entry name" value="Autotransporter beta-domain"/>
    <property type="match status" value="1"/>
</dbReference>
<dbReference type="Proteomes" id="UP000274315">
    <property type="component" value="Unassembled WGS sequence"/>
</dbReference>
<dbReference type="InterPro" id="IPR036709">
    <property type="entry name" value="Autotransporte_beta_dom_sf"/>
</dbReference>
<dbReference type="Pfam" id="PF03797">
    <property type="entry name" value="Autotransporter"/>
    <property type="match status" value="1"/>
</dbReference>
<reference evidence="2 3" key="1">
    <citation type="submission" date="2018-08" db="EMBL/GenBank/DDBJ databases">
        <title>Recombination of ecologically and evolutionarily significant loci maintains genetic cohesion in the Pseudomonas syringae species complex.</title>
        <authorList>
            <person name="Dillon M."/>
            <person name="Thakur S."/>
            <person name="Almeida R.N.D."/>
            <person name="Weir B.S."/>
            <person name="Guttman D.S."/>
        </authorList>
    </citation>
    <scope>NUCLEOTIDE SEQUENCE [LARGE SCALE GENOMIC DNA]</scope>
    <source>
        <strain evidence="2 3">ICMP 11935</strain>
    </source>
</reference>
<evidence type="ECO:0000313" key="2">
    <source>
        <dbReference type="EMBL" id="RMU76873.1"/>
    </source>
</evidence>
<protein>
    <submittedName>
        <fullName evidence="2">Outer membrane autotransporter barrel</fullName>
    </submittedName>
</protein>
<dbReference type="SUPFAM" id="SSF103515">
    <property type="entry name" value="Autotransporter"/>
    <property type="match status" value="1"/>
</dbReference>
<proteinExistence type="predicted"/>
<name>A0A3M5X527_PSEAP</name>
<feature type="domain" description="Autotransporter" evidence="1">
    <location>
        <begin position="2"/>
        <end position="77"/>
    </location>
</feature>